<evidence type="ECO:0000256" key="5">
    <source>
        <dbReference type="SAM" id="Phobius"/>
    </source>
</evidence>
<evidence type="ECO:0000313" key="7">
    <source>
        <dbReference type="EMBL" id="MCF6138639.1"/>
    </source>
</evidence>
<protein>
    <submittedName>
        <fullName evidence="7">SulP family inorganic anion transporter</fullName>
    </submittedName>
</protein>
<feature type="transmembrane region" description="Helical" evidence="5">
    <location>
        <begin position="119"/>
        <end position="139"/>
    </location>
</feature>
<dbReference type="Pfam" id="PF01740">
    <property type="entry name" value="STAS"/>
    <property type="match status" value="1"/>
</dbReference>
<feature type="transmembrane region" description="Helical" evidence="5">
    <location>
        <begin position="295"/>
        <end position="313"/>
    </location>
</feature>
<dbReference type="InterPro" id="IPR011547">
    <property type="entry name" value="SLC26A/SulP_dom"/>
</dbReference>
<name>A0ABS9H123_9BACL</name>
<comment type="caution">
    <text evidence="7">The sequence shown here is derived from an EMBL/GenBank/DDBJ whole genome shotgun (WGS) entry which is preliminary data.</text>
</comment>
<feature type="transmembrane region" description="Helical" evidence="5">
    <location>
        <begin position="18"/>
        <end position="39"/>
    </location>
</feature>
<feature type="transmembrane region" description="Helical" evidence="5">
    <location>
        <begin position="173"/>
        <end position="193"/>
    </location>
</feature>
<evidence type="ECO:0000259" key="6">
    <source>
        <dbReference type="PROSITE" id="PS50801"/>
    </source>
</evidence>
<dbReference type="InterPro" id="IPR002645">
    <property type="entry name" value="STAS_dom"/>
</dbReference>
<feature type="transmembrane region" description="Helical" evidence="5">
    <location>
        <begin position="45"/>
        <end position="61"/>
    </location>
</feature>
<dbReference type="InterPro" id="IPR036513">
    <property type="entry name" value="STAS_dom_sf"/>
</dbReference>
<organism evidence="7 8">
    <name type="scientific">Pseudalkalibacillus berkeleyi</name>
    <dbReference type="NCBI Taxonomy" id="1069813"/>
    <lineage>
        <taxon>Bacteria</taxon>
        <taxon>Bacillati</taxon>
        <taxon>Bacillota</taxon>
        <taxon>Bacilli</taxon>
        <taxon>Bacillales</taxon>
        <taxon>Fictibacillaceae</taxon>
        <taxon>Pseudalkalibacillus</taxon>
    </lineage>
</organism>
<evidence type="ECO:0000256" key="1">
    <source>
        <dbReference type="ARBA" id="ARBA00004141"/>
    </source>
</evidence>
<keyword evidence="3 5" id="KW-1133">Transmembrane helix</keyword>
<keyword evidence="4 5" id="KW-0472">Membrane</keyword>
<feature type="transmembrane region" description="Helical" evidence="5">
    <location>
        <begin position="260"/>
        <end position="283"/>
    </location>
</feature>
<dbReference type="CDD" id="cd07042">
    <property type="entry name" value="STAS_SulP_like_sulfate_transporter"/>
    <property type="match status" value="1"/>
</dbReference>
<dbReference type="PROSITE" id="PS50801">
    <property type="entry name" value="STAS"/>
    <property type="match status" value="1"/>
</dbReference>
<dbReference type="PANTHER" id="PTHR43310:SF1">
    <property type="entry name" value="SULFATE TRANSPORTER YBAR-RELATED"/>
    <property type="match status" value="1"/>
</dbReference>
<dbReference type="Pfam" id="PF00916">
    <property type="entry name" value="Sulfate_transp"/>
    <property type="match status" value="2"/>
</dbReference>
<sequence length="490" mass="52395">MNVQKLQQEWFGNIRGDILAGIVVALALIPEAIAFSIIAGVDPMVGLYASFCIAVVIAFVGGRPGMISAATGAMALLMTTLVADHGLQYLLAATVLTGVIQLLMGVLKLGKVMKFIPKSVMVGFVNALAILIFMAQLPHFIGETWIMYAMVAGALAIIYILPRFTKAVPSPLIAIIVMTIIAVTSGVGVRTVGDMGELTQALPLFLIPEIPLNFETLQIIFPYSFALAIVGLLESLLTAQIVDDMTDTESDKNREAKGQGAANIVAGFFGGMAGCAMIGQSVINVKSGGRGRLSTLVAGVVLMLLILVFNNVLVQIPMAALVGVMIMVSIGTFDWSSLTKLHVMPKTDAAVMIVTVVTVVFTHDLSKGVIAGVILSAIFFAAKISKVHVDTMIEDKTNAKTYQVRGQLFFASVTEFVSKFDFKDNVDTVIIDFTHAHCWDDSAVGAVDKIVLKYKQNGTPVKIIGLNPDSHKLINRLAVYDKANVNIVNH</sequence>
<comment type="subcellular location">
    <subcellularLocation>
        <location evidence="1">Membrane</location>
        <topology evidence="1">Multi-pass membrane protein</topology>
    </subcellularLocation>
</comment>
<feature type="domain" description="STAS" evidence="6">
    <location>
        <begin position="389"/>
        <end position="490"/>
    </location>
</feature>
<evidence type="ECO:0000256" key="3">
    <source>
        <dbReference type="ARBA" id="ARBA00022989"/>
    </source>
</evidence>
<dbReference type="EMBL" id="JAKIJS010000001">
    <property type="protein sequence ID" value="MCF6138639.1"/>
    <property type="molecule type" value="Genomic_DNA"/>
</dbReference>
<evidence type="ECO:0000256" key="4">
    <source>
        <dbReference type="ARBA" id="ARBA00023136"/>
    </source>
</evidence>
<dbReference type="RefSeq" id="WP_236335961.1">
    <property type="nucleotide sequence ID" value="NZ_JAKIJS010000001.1"/>
</dbReference>
<dbReference type="PROSITE" id="PS01130">
    <property type="entry name" value="SLC26A"/>
    <property type="match status" value="1"/>
</dbReference>
<keyword evidence="8" id="KW-1185">Reference proteome</keyword>
<feature type="transmembrane region" description="Helical" evidence="5">
    <location>
        <begin position="220"/>
        <end position="239"/>
    </location>
</feature>
<feature type="transmembrane region" description="Helical" evidence="5">
    <location>
        <begin position="89"/>
        <end position="107"/>
    </location>
</feature>
<feature type="transmembrane region" description="Helical" evidence="5">
    <location>
        <begin position="350"/>
        <end position="382"/>
    </location>
</feature>
<feature type="transmembrane region" description="Helical" evidence="5">
    <location>
        <begin position="145"/>
        <end position="161"/>
    </location>
</feature>
<feature type="transmembrane region" description="Helical" evidence="5">
    <location>
        <begin position="320"/>
        <end position="338"/>
    </location>
</feature>
<reference evidence="7 8" key="1">
    <citation type="submission" date="2022-01" db="EMBL/GenBank/DDBJ databases">
        <title>Alkalihalobacillus sp. EGI L200015, a novel bacterium isolated from a salt lake sediment.</title>
        <authorList>
            <person name="Gao L."/>
            <person name="Fang B.-Z."/>
            <person name="Li W.-J."/>
        </authorList>
    </citation>
    <scope>NUCLEOTIDE SEQUENCE [LARGE SCALE GENOMIC DNA]</scope>
    <source>
        <strain evidence="7 8">KCTC 12718</strain>
    </source>
</reference>
<dbReference type="Proteomes" id="UP001649381">
    <property type="component" value="Unassembled WGS sequence"/>
</dbReference>
<dbReference type="PANTHER" id="PTHR43310">
    <property type="entry name" value="SULFATE TRANSPORTER YBAR-RELATED"/>
    <property type="match status" value="1"/>
</dbReference>
<dbReference type="SUPFAM" id="SSF52091">
    <property type="entry name" value="SpoIIaa-like"/>
    <property type="match status" value="1"/>
</dbReference>
<gene>
    <name evidence="7" type="ORF">L2716_12950</name>
</gene>
<evidence type="ECO:0000313" key="8">
    <source>
        <dbReference type="Proteomes" id="UP001649381"/>
    </source>
</evidence>
<dbReference type="Gene3D" id="3.30.750.24">
    <property type="entry name" value="STAS domain"/>
    <property type="match status" value="1"/>
</dbReference>
<evidence type="ECO:0000256" key="2">
    <source>
        <dbReference type="ARBA" id="ARBA00022692"/>
    </source>
</evidence>
<dbReference type="InterPro" id="IPR052706">
    <property type="entry name" value="Membrane-Transporter-like"/>
</dbReference>
<dbReference type="InterPro" id="IPR018045">
    <property type="entry name" value="S04_transporter_CS"/>
</dbReference>
<accession>A0ABS9H123</accession>
<keyword evidence="2 5" id="KW-0812">Transmembrane</keyword>
<proteinExistence type="predicted"/>